<dbReference type="Proteomes" id="UP000294937">
    <property type="component" value="Unassembled WGS sequence"/>
</dbReference>
<dbReference type="GO" id="GO:0016491">
    <property type="term" value="F:oxidoreductase activity"/>
    <property type="evidence" value="ECO:0007669"/>
    <property type="project" value="InterPro"/>
</dbReference>
<protein>
    <submittedName>
        <fullName evidence="2">Rubrerythrin</fullName>
    </submittedName>
</protein>
<dbReference type="InterPro" id="IPR009078">
    <property type="entry name" value="Ferritin-like_SF"/>
</dbReference>
<proteinExistence type="predicted"/>
<dbReference type="EMBL" id="SMAG01000002">
    <property type="protein sequence ID" value="TCS95762.1"/>
    <property type="molecule type" value="Genomic_DNA"/>
</dbReference>
<reference evidence="2 3" key="1">
    <citation type="submission" date="2019-03" db="EMBL/GenBank/DDBJ databases">
        <title>Genomic Encyclopedia of Type Strains, Phase IV (KMG-IV): sequencing the most valuable type-strain genomes for metagenomic binning, comparative biology and taxonomic classification.</title>
        <authorList>
            <person name="Goeker M."/>
        </authorList>
    </citation>
    <scope>NUCLEOTIDE SEQUENCE [LARGE SCALE GENOMIC DNA]</scope>
    <source>
        <strain evidence="2 3">DSM 45707</strain>
    </source>
</reference>
<dbReference type="GO" id="GO:0046872">
    <property type="term" value="F:metal ion binding"/>
    <property type="evidence" value="ECO:0007669"/>
    <property type="project" value="InterPro"/>
</dbReference>
<name>A0A4R3L876_9BACL</name>
<dbReference type="Gene3D" id="1.20.5.420">
    <property type="entry name" value="Immunoglobulin FC, subunit C"/>
    <property type="match status" value="1"/>
</dbReference>
<sequence>MYDPYYYVFTSAEDTSIIRDIEKAVSGEYNAILCYAKLAEMAPNEEEQERILEIRQDEVRHYQIFSQIYTRLTGKKPTVTEEECPDCYKEGLDFAFKDEQNTVDFYQNIADRAKDLHVKQQFRRAAFDEQNHAVWFLYYMNKHCRHDKQHGVKEDD</sequence>
<dbReference type="SUPFAM" id="SSF47240">
    <property type="entry name" value="Ferritin-like"/>
    <property type="match status" value="1"/>
</dbReference>
<dbReference type="RefSeq" id="WP_131923740.1">
    <property type="nucleotide sequence ID" value="NZ_SMAG01000002.1"/>
</dbReference>
<feature type="domain" description="Rubrerythrin diiron-binding" evidence="1">
    <location>
        <begin position="92"/>
        <end position="142"/>
    </location>
</feature>
<evidence type="ECO:0000313" key="2">
    <source>
        <dbReference type="EMBL" id="TCS95762.1"/>
    </source>
</evidence>
<comment type="caution">
    <text evidence="2">The sequence shown here is derived from an EMBL/GenBank/DDBJ whole genome shotgun (WGS) entry which is preliminary data.</text>
</comment>
<gene>
    <name evidence="2" type="ORF">EDD58_102342</name>
</gene>
<evidence type="ECO:0000259" key="1">
    <source>
        <dbReference type="Pfam" id="PF02915"/>
    </source>
</evidence>
<dbReference type="Pfam" id="PF02915">
    <property type="entry name" value="Rubrerythrin"/>
    <property type="match status" value="1"/>
</dbReference>
<dbReference type="InterPro" id="IPR003251">
    <property type="entry name" value="Rr_diiron-bd_dom"/>
</dbReference>
<evidence type="ECO:0000313" key="3">
    <source>
        <dbReference type="Proteomes" id="UP000294937"/>
    </source>
</evidence>
<dbReference type="CDD" id="cd00657">
    <property type="entry name" value="Ferritin_like"/>
    <property type="match status" value="1"/>
</dbReference>
<dbReference type="OrthoDB" id="573482at2"/>
<dbReference type="Gene3D" id="1.20.120.660">
    <property type="entry name" value="IL-4 antagonist (De novo design) like domain"/>
    <property type="match status" value="1"/>
</dbReference>
<organism evidence="2 3">
    <name type="scientific">Hazenella coriacea</name>
    <dbReference type="NCBI Taxonomy" id="1179467"/>
    <lineage>
        <taxon>Bacteria</taxon>
        <taxon>Bacillati</taxon>
        <taxon>Bacillota</taxon>
        <taxon>Bacilli</taxon>
        <taxon>Bacillales</taxon>
        <taxon>Thermoactinomycetaceae</taxon>
        <taxon>Hazenella</taxon>
    </lineage>
</organism>
<dbReference type="AlphaFoldDB" id="A0A4R3L876"/>
<accession>A0A4R3L876</accession>
<keyword evidence="3" id="KW-1185">Reference proteome</keyword>